<accession>A0A409VZJ0</accession>
<evidence type="ECO:0000313" key="2">
    <source>
        <dbReference type="EMBL" id="PPQ71641.1"/>
    </source>
</evidence>
<comment type="caution">
    <text evidence="2">The sequence shown here is derived from an EMBL/GenBank/DDBJ whole genome shotgun (WGS) entry which is preliminary data.</text>
</comment>
<evidence type="ECO:0000313" key="3">
    <source>
        <dbReference type="Proteomes" id="UP000284706"/>
    </source>
</evidence>
<dbReference type="InParanoid" id="A0A409VZJ0"/>
<keyword evidence="3" id="KW-1185">Reference proteome</keyword>
<dbReference type="EMBL" id="NHYE01005494">
    <property type="protein sequence ID" value="PPQ71641.1"/>
    <property type="molecule type" value="Genomic_DNA"/>
</dbReference>
<organism evidence="2 3">
    <name type="scientific">Gymnopilus dilepis</name>
    <dbReference type="NCBI Taxonomy" id="231916"/>
    <lineage>
        <taxon>Eukaryota</taxon>
        <taxon>Fungi</taxon>
        <taxon>Dikarya</taxon>
        <taxon>Basidiomycota</taxon>
        <taxon>Agaricomycotina</taxon>
        <taxon>Agaricomycetes</taxon>
        <taxon>Agaricomycetidae</taxon>
        <taxon>Agaricales</taxon>
        <taxon>Agaricineae</taxon>
        <taxon>Hymenogastraceae</taxon>
        <taxon>Gymnopilus</taxon>
    </lineage>
</organism>
<evidence type="ECO:0000256" key="1">
    <source>
        <dbReference type="SAM" id="MobiDB-lite"/>
    </source>
</evidence>
<feature type="region of interest" description="Disordered" evidence="1">
    <location>
        <begin position="175"/>
        <end position="197"/>
    </location>
</feature>
<gene>
    <name evidence="2" type="ORF">CVT26_010602</name>
</gene>
<protein>
    <submittedName>
        <fullName evidence="2">Uncharacterized protein</fullName>
    </submittedName>
</protein>
<proteinExistence type="predicted"/>
<name>A0A409VZJ0_9AGAR</name>
<sequence length="197" mass="21151">MPHLAVVIRTFDPLFLVTSAPPSRLHIGQDPCGGFVPARRPRRGFLGSRDGGTGVKFVYAGPSCFLNSGLGSLICHVYTKPTPPSALLREDQSNSTWTPNPSSYLRLSNQNILLYPPPASLAFDWETTAGFGQGLGSQKHLELQPQPQPILLDESRIYAPPAPSLWITNLISPKSSKQGIKPGAALPTAKQAPPPPP</sequence>
<dbReference type="AlphaFoldDB" id="A0A409VZJ0"/>
<dbReference type="Proteomes" id="UP000284706">
    <property type="component" value="Unassembled WGS sequence"/>
</dbReference>
<reference evidence="2 3" key="1">
    <citation type="journal article" date="2018" name="Evol. Lett.">
        <title>Horizontal gene cluster transfer increased hallucinogenic mushroom diversity.</title>
        <authorList>
            <person name="Reynolds H.T."/>
            <person name="Vijayakumar V."/>
            <person name="Gluck-Thaler E."/>
            <person name="Korotkin H.B."/>
            <person name="Matheny P.B."/>
            <person name="Slot J.C."/>
        </authorList>
    </citation>
    <scope>NUCLEOTIDE SEQUENCE [LARGE SCALE GENOMIC DNA]</scope>
    <source>
        <strain evidence="2 3">SRW20</strain>
    </source>
</reference>